<dbReference type="EMBL" id="QEPW01000001">
    <property type="protein sequence ID" value="RDE99261.1"/>
    <property type="molecule type" value="Genomic_DNA"/>
</dbReference>
<name>A0A369Z2V9_HAEPA</name>
<sequence>MSYKLKREHPFTKQVAVYKFIVNKANDGTPFTQLKTELQSLFEKNSDVPPIKITEHLSIKCRNIHTHNDKLLVFLSWYEDILDIPTTKIGAKDEINEESVENADICHLFMSVKDNIIWAFATLSSQQIHSKVTKVLTSLLPSNQLKVSFDVDNDYAATIMNEKVKHIAIESSIDMCALGFPERNFMSRLLRKEVSSQDIQPFGTLIIDSSSNVKVVNEIENHPNAALEYIAEDEENLDKNIYIVTKKNRKIDGESLKKRKLFYLMPYGKTKTVSWADAKKLLSENFD</sequence>
<protein>
    <recommendedName>
        <fullName evidence="3">DUF4747 family protein</fullName>
    </recommendedName>
</protein>
<dbReference type="AlphaFoldDB" id="A0A369Z2V9"/>
<dbReference type="RefSeq" id="WP_111314720.1">
    <property type="nucleotide sequence ID" value="NZ_QEPW01000001.1"/>
</dbReference>
<dbReference type="Proteomes" id="UP000253910">
    <property type="component" value="Unassembled WGS sequence"/>
</dbReference>
<evidence type="ECO:0000313" key="1">
    <source>
        <dbReference type="EMBL" id="RDE99261.1"/>
    </source>
</evidence>
<comment type="caution">
    <text evidence="1">The sequence shown here is derived from an EMBL/GenBank/DDBJ whole genome shotgun (WGS) entry which is preliminary data.</text>
</comment>
<gene>
    <name evidence="1" type="ORF">DPV87_00095</name>
</gene>
<evidence type="ECO:0008006" key="3">
    <source>
        <dbReference type="Google" id="ProtNLM"/>
    </source>
</evidence>
<organism evidence="1 2">
    <name type="scientific">Haemophilus parainfluenzae</name>
    <dbReference type="NCBI Taxonomy" id="729"/>
    <lineage>
        <taxon>Bacteria</taxon>
        <taxon>Pseudomonadati</taxon>
        <taxon>Pseudomonadota</taxon>
        <taxon>Gammaproteobacteria</taxon>
        <taxon>Pasteurellales</taxon>
        <taxon>Pasteurellaceae</taxon>
        <taxon>Haemophilus</taxon>
    </lineage>
</organism>
<evidence type="ECO:0000313" key="2">
    <source>
        <dbReference type="Proteomes" id="UP000253910"/>
    </source>
</evidence>
<reference evidence="1 2" key="1">
    <citation type="submission" date="2018-05" db="EMBL/GenBank/DDBJ databases">
        <title>Draft Genome Sequences for a Diverse set of 7 Haemophilus Species.</title>
        <authorList>
            <person name="Nichols M."/>
            <person name="Topaz N."/>
            <person name="Wang X."/>
            <person name="Wang X."/>
            <person name="Boxrud D."/>
        </authorList>
    </citation>
    <scope>NUCLEOTIDE SEQUENCE [LARGE SCALE GENOMIC DNA]</scope>
    <source>
        <strain evidence="1 2">C2008001710</strain>
    </source>
</reference>
<accession>A0A369Z2V9</accession>
<proteinExistence type="predicted"/>